<dbReference type="RefSeq" id="WP_148544313.1">
    <property type="nucleotide sequence ID" value="NZ_VSDQ01000682.1"/>
</dbReference>
<comment type="caution">
    <text evidence="2">The sequence shown here is derived from an EMBL/GenBank/DDBJ whole genome shotgun (WGS) entry which is preliminary data.</text>
</comment>
<feature type="domain" description="Bacterial DNA polymerase III alpha subunit NTPase" evidence="1">
    <location>
        <begin position="17"/>
        <end position="77"/>
    </location>
</feature>
<dbReference type="InterPro" id="IPR011708">
    <property type="entry name" value="DNA_pol3_alpha_NTPase_dom"/>
</dbReference>
<name>A0A5D0HQ61_9FLAO</name>
<evidence type="ECO:0000313" key="2">
    <source>
        <dbReference type="EMBL" id="TYA73341.1"/>
    </source>
</evidence>
<dbReference type="GO" id="GO:0006260">
    <property type="term" value="P:DNA replication"/>
    <property type="evidence" value="ECO:0007669"/>
    <property type="project" value="InterPro"/>
</dbReference>
<dbReference type="Proteomes" id="UP000323930">
    <property type="component" value="Unassembled WGS sequence"/>
</dbReference>
<dbReference type="EMBL" id="VSDQ01000682">
    <property type="protein sequence ID" value="TYA73341.1"/>
    <property type="molecule type" value="Genomic_DNA"/>
</dbReference>
<keyword evidence="3" id="KW-1185">Reference proteome</keyword>
<dbReference type="Pfam" id="PF07733">
    <property type="entry name" value="DNA_pol3_alpha"/>
    <property type="match status" value="1"/>
</dbReference>
<dbReference type="AlphaFoldDB" id="A0A5D0HQ61"/>
<reference evidence="2 3" key="1">
    <citation type="submission" date="2019-08" db="EMBL/GenBank/DDBJ databases">
        <title>Seonamhaeicola sediminis sp. nov., isolated from marine sediment.</title>
        <authorList>
            <person name="Cao W.R."/>
        </authorList>
    </citation>
    <scope>NUCLEOTIDE SEQUENCE [LARGE SCALE GENOMIC DNA]</scope>
    <source>
        <strain evidence="2 3">B011</strain>
    </source>
</reference>
<feature type="non-terminal residue" evidence="2">
    <location>
        <position position="79"/>
    </location>
</feature>
<accession>A0A5D0HQ61</accession>
<sequence length="79" mass="8459">NKIFGLDEKALAGKFRAEELEKVNELLNISEGSGLEAETVNTARMLEGSVRNTGIHACGVIITPDDITKFVPVSVAKDS</sequence>
<evidence type="ECO:0000313" key="3">
    <source>
        <dbReference type="Proteomes" id="UP000323930"/>
    </source>
</evidence>
<dbReference type="OrthoDB" id="9803237at2"/>
<dbReference type="GO" id="GO:0008408">
    <property type="term" value="F:3'-5' exonuclease activity"/>
    <property type="evidence" value="ECO:0007669"/>
    <property type="project" value="InterPro"/>
</dbReference>
<proteinExistence type="predicted"/>
<gene>
    <name evidence="2" type="ORF">FUA24_17110</name>
</gene>
<feature type="non-terminal residue" evidence="2">
    <location>
        <position position="1"/>
    </location>
</feature>
<organism evidence="2 3">
    <name type="scientific">Seonamhaeicola marinus</name>
    <dbReference type="NCBI Taxonomy" id="1912246"/>
    <lineage>
        <taxon>Bacteria</taxon>
        <taxon>Pseudomonadati</taxon>
        <taxon>Bacteroidota</taxon>
        <taxon>Flavobacteriia</taxon>
        <taxon>Flavobacteriales</taxon>
        <taxon>Flavobacteriaceae</taxon>
    </lineage>
</organism>
<evidence type="ECO:0000259" key="1">
    <source>
        <dbReference type="Pfam" id="PF07733"/>
    </source>
</evidence>
<protein>
    <recommendedName>
        <fullName evidence="1">Bacterial DNA polymerase III alpha subunit NTPase domain-containing protein</fullName>
    </recommendedName>
</protein>